<protein>
    <recommendedName>
        <fullName evidence="1">CHK kinase-like domain-containing protein</fullName>
    </recommendedName>
</protein>
<dbReference type="SMART" id="SM00587">
    <property type="entry name" value="CHK"/>
    <property type="match status" value="1"/>
</dbReference>
<dbReference type="Gene3D" id="3.90.1200.10">
    <property type="match status" value="1"/>
</dbReference>
<gene>
    <name evidence="2" type="ORF">OESDEN_02349</name>
</gene>
<name>A0A0B1TKD2_OESDE</name>
<dbReference type="InterPro" id="IPR011009">
    <property type="entry name" value="Kinase-like_dom_sf"/>
</dbReference>
<dbReference type="SUPFAM" id="SSF56112">
    <property type="entry name" value="Protein kinase-like (PK-like)"/>
    <property type="match status" value="1"/>
</dbReference>
<reference evidence="2 3" key="1">
    <citation type="submission" date="2014-03" db="EMBL/GenBank/DDBJ databases">
        <title>Draft genome of the hookworm Oesophagostomum dentatum.</title>
        <authorList>
            <person name="Mitreva M."/>
        </authorList>
    </citation>
    <scope>NUCLEOTIDE SEQUENCE [LARGE SCALE GENOMIC DNA]</scope>
    <source>
        <strain evidence="2 3">OD-Hann</strain>
    </source>
</reference>
<dbReference type="EMBL" id="KN549416">
    <property type="protein sequence ID" value="KHJ97674.1"/>
    <property type="molecule type" value="Genomic_DNA"/>
</dbReference>
<evidence type="ECO:0000313" key="3">
    <source>
        <dbReference type="Proteomes" id="UP000053660"/>
    </source>
</evidence>
<dbReference type="AlphaFoldDB" id="A0A0B1TKD2"/>
<dbReference type="OrthoDB" id="5813109at2759"/>
<feature type="non-terminal residue" evidence="2">
    <location>
        <position position="1"/>
    </location>
</feature>
<feature type="domain" description="CHK kinase-like" evidence="1">
    <location>
        <begin position="40"/>
        <end position="226"/>
    </location>
</feature>
<dbReference type="InterPro" id="IPR052961">
    <property type="entry name" value="Oxido-Kinase-like_Enzymes"/>
</dbReference>
<dbReference type="Proteomes" id="UP000053660">
    <property type="component" value="Unassembled WGS sequence"/>
</dbReference>
<keyword evidence="3" id="KW-1185">Reference proteome</keyword>
<dbReference type="Pfam" id="PF07914">
    <property type="entry name" value="DUF1679"/>
    <property type="match status" value="1"/>
</dbReference>
<dbReference type="InterPro" id="IPR015897">
    <property type="entry name" value="CHK_kinase-like"/>
</dbReference>
<sequence>LHNREVDVYRAFSRFDNSLTKLPHSYFGQQFIGENKLKGFIGMEFVEGAEIRHFFHNVKPEELSDVLRALAFLQAKSLQFSCEEKEKLGSNPIPALYSVTMPPKVVSKALRDLCTTSEELRPSAEVLEEMVEELLDLDLTCRINKELGMKDVFVHGDLWSANLLWTKTARGVTLNSIIDHQLAHYGCGSEDLCRVFISTLSGKDRRENWERLLEEFHGYLVQYCEEELPFTLEQVR</sequence>
<dbReference type="InterPro" id="IPR012877">
    <property type="entry name" value="Dhs-27"/>
</dbReference>
<accession>A0A0B1TKD2</accession>
<proteinExistence type="predicted"/>
<organism evidence="2 3">
    <name type="scientific">Oesophagostomum dentatum</name>
    <name type="common">Nodular worm</name>
    <dbReference type="NCBI Taxonomy" id="61180"/>
    <lineage>
        <taxon>Eukaryota</taxon>
        <taxon>Metazoa</taxon>
        <taxon>Ecdysozoa</taxon>
        <taxon>Nematoda</taxon>
        <taxon>Chromadorea</taxon>
        <taxon>Rhabditida</taxon>
        <taxon>Rhabditina</taxon>
        <taxon>Rhabditomorpha</taxon>
        <taxon>Strongyloidea</taxon>
        <taxon>Strongylidae</taxon>
        <taxon>Oesophagostomum</taxon>
    </lineage>
</organism>
<evidence type="ECO:0000313" key="2">
    <source>
        <dbReference type="EMBL" id="KHJ97674.1"/>
    </source>
</evidence>
<dbReference type="PANTHER" id="PTHR23020">
    <property type="entry name" value="UNCHARACTERIZED NUCLEAR HORMONE RECEPTOR-RELATED"/>
    <property type="match status" value="1"/>
</dbReference>
<dbReference type="PANTHER" id="PTHR23020:SF8">
    <property type="entry name" value="CHK KINASE-LIKE DOMAIN-CONTAINING PROTEIN"/>
    <property type="match status" value="1"/>
</dbReference>
<evidence type="ECO:0000259" key="1">
    <source>
        <dbReference type="SMART" id="SM00587"/>
    </source>
</evidence>